<evidence type="ECO:0000256" key="1">
    <source>
        <dbReference type="ARBA" id="ARBA00007754"/>
    </source>
</evidence>
<protein>
    <submittedName>
        <fullName evidence="6">Mannan endo-1,4-beta-mannosidase A and B</fullName>
    </submittedName>
</protein>
<keyword evidence="2 4" id="KW-0378">Hydrolase</keyword>
<comment type="caution">
    <text evidence="6">The sequence shown here is derived from an EMBL/GenBank/DDBJ whole genome shotgun (WGS) entry which is preliminary data.</text>
</comment>
<dbReference type="Gene3D" id="3.20.20.80">
    <property type="entry name" value="Glycosidases"/>
    <property type="match status" value="1"/>
</dbReference>
<dbReference type="Pfam" id="PF02156">
    <property type="entry name" value="Glyco_hydro_26"/>
    <property type="match status" value="1"/>
</dbReference>
<proteinExistence type="inferred from homology"/>
<evidence type="ECO:0000259" key="5">
    <source>
        <dbReference type="PROSITE" id="PS51764"/>
    </source>
</evidence>
<dbReference type="InterPro" id="IPR022790">
    <property type="entry name" value="GH26_dom"/>
</dbReference>
<comment type="similarity">
    <text evidence="1 4">Belongs to the glycosyl hydrolase 26 family.</text>
</comment>
<feature type="domain" description="GH26" evidence="5">
    <location>
        <begin position="39"/>
        <end position="319"/>
    </location>
</feature>
<name>A0A3N0BYE2_9SPHI</name>
<evidence type="ECO:0000313" key="6">
    <source>
        <dbReference type="EMBL" id="RNL54748.1"/>
    </source>
</evidence>
<keyword evidence="7" id="KW-1185">Reference proteome</keyword>
<dbReference type="PANTHER" id="PTHR40079">
    <property type="entry name" value="MANNAN ENDO-1,4-BETA-MANNOSIDASE E-RELATED"/>
    <property type="match status" value="1"/>
</dbReference>
<gene>
    <name evidence="6" type="ORF">D7004_06385</name>
</gene>
<dbReference type="SUPFAM" id="SSF51445">
    <property type="entry name" value="(Trans)glycosidases"/>
    <property type="match status" value="1"/>
</dbReference>
<evidence type="ECO:0000313" key="7">
    <source>
        <dbReference type="Proteomes" id="UP000274046"/>
    </source>
</evidence>
<dbReference type="GO" id="GO:0006080">
    <property type="term" value="P:substituted mannan metabolic process"/>
    <property type="evidence" value="ECO:0007669"/>
    <property type="project" value="InterPro"/>
</dbReference>
<dbReference type="Proteomes" id="UP000274046">
    <property type="component" value="Unassembled WGS sequence"/>
</dbReference>
<dbReference type="InterPro" id="IPR000805">
    <property type="entry name" value="Glyco_hydro_26"/>
</dbReference>
<feature type="active site" description="Proton donor" evidence="4">
    <location>
        <position position="177"/>
    </location>
</feature>
<evidence type="ECO:0000256" key="4">
    <source>
        <dbReference type="PROSITE-ProRule" id="PRU01100"/>
    </source>
</evidence>
<dbReference type="GO" id="GO:0016985">
    <property type="term" value="F:mannan endo-1,4-beta-mannosidase activity"/>
    <property type="evidence" value="ECO:0007669"/>
    <property type="project" value="InterPro"/>
</dbReference>
<evidence type="ECO:0000256" key="2">
    <source>
        <dbReference type="ARBA" id="ARBA00022801"/>
    </source>
</evidence>
<sequence>MIMKTKNLICILTLLVLMISIPFGGMCRQKQLSNKDASKEANALYAYLNDMYGKKILSGQMSSSWGVDEINYIKTATGKLPAINGFDFITTTDNQNEVNQAIQWWKSGGIPTIMWHMGAPGKGEGYESSKKAIDIDNCFIKGTPEYEVFWAELKEKGDLLLQLKKANVPVLWRPFHELNGNWFWWGKQGPDKFKKLWITMYDYYTKTLKLDNLIWVLCYTGNPDGTWYPGGKYVDITGADTYDKDMGAHKAMYDGVNKIASNQFPIAFHECGTPPDPEKCLQENAMWSWWMVWHTSHLTKLDKGYLTKLYNHDLVITKDEIPDIVMRYGRKKTK</sequence>
<dbReference type="OrthoDB" id="9803686at2"/>
<dbReference type="AlphaFoldDB" id="A0A3N0BYE2"/>
<dbReference type="PANTHER" id="PTHR40079:SF4">
    <property type="entry name" value="GH26 DOMAIN-CONTAINING PROTEIN-RELATED"/>
    <property type="match status" value="1"/>
</dbReference>
<dbReference type="InterPro" id="IPR017853">
    <property type="entry name" value="GH"/>
</dbReference>
<accession>A0A3N0BYE2</accession>
<reference evidence="6 7" key="1">
    <citation type="submission" date="2018-10" db="EMBL/GenBank/DDBJ databases">
        <title>Genome sequencing of Pedobacter jejuensis TNB23.</title>
        <authorList>
            <person name="Cho Y.-J."/>
            <person name="Cho A."/>
            <person name="Kim O.-S."/>
        </authorList>
    </citation>
    <scope>NUCLEOTIDE SEQUENCE [LARGE SCALE GENOMIC DNA]</scope>
    <source>
        <strain evidence="6 7">TNB23</strain>
    </source>
</reference>
<keyword evidence="3 4" id="KW-0326">Glycosidase</keyword>
<organism evidence="6 7">
    <name type="scientific">Pedobacter jejuensis</name>
    <dbReference type="NCBI Taxonomy" id="1268550"/>
    <lineage>
        <taxon>Bacteria</taxon>
        <taxon>Pseudomonadati</taxon>
        <taxon>Bacteroidota</taxon>
        <taxon>Sphingobacteriia</taxon>
        <taxon>Sphingobacteriales</taxon>
        <taxon>Sphingobacteriaceae</taxon>
        <taxon>Pedobacter</taxon>
    </lineage>
</organism>
<evidence type="ECO:0000256" key="3">
    <source>
        <dbReference type="ARBA" id="ARBA00023295"/>
    </source>
</evidence>
<dbReference type="EMBL" id="RBEE01000010">
    <property type="protein sequence ID" value="RNL54748.1"/>
    <property type="molecule type" value="Genomic_DNA"/>
</dbReference>
<dbReference type="PROSITE" id="PS51764">
    <property type="entry name" value="GH26"/>
    <property type="match status" value="1"/>
</dbReference>
<dbReference type="PRINTS" id="PR00739">
    <property type="entry name" value="GLHYDRLASE26"/>
</dbReference>
<feature type="active site" description="Nucleophile" evidence="4">
    <location>
        <position position="270"/>
    </location>
</feature>